<keyword evidence="6" id="KW-0965">Cell junction</keyword>
<keyword evidence="4" id="KW-0963">Cytoplasm</keyword>
<feature type="compositionally biased region" description="Polar residues" evidence="9">
    <location>
        <begin position="511"/>
        <end position="526"/>
    </location>
</feature>
<evidence type="ECO:0000256" key="2">
    <source>
        <dbReference type="ARBA" id="ARBA00004607"/>
    </source>
</evidence>
<gene>
    <name evidence="10" type="ORF">CVLEPA_LOCUS20155</name>
</gene>
<evidence type="ECO:0000313" key="10">
    <source>
        <dbReference type="EMBL" id="CAK8688122.1"/>
    </source>
</evidence>
<feature type="region of interest" description="Disordered" evidence="9">
    <location>
        <begin position="143"/>
        <end position="170"/>
    </location>
</feature>
<sequence>MENGEIFTSHFRFRESAEAGVVKRISSFCSAESLPHRLDFLDQELSVYGYPSIQTDEKLNQVALVNVTYDLLQTYRRALESHSDTADGLRNSESDAARFQHLLSLAREDVATKDRELKTKRIEEAHLNQRIETLRKKLKSEQEKCRRLSSEMQSRDTQFKHEKKKKSQEVERMQTKLHQLLQDKKHERLLGIEILNSLQRSDGKRGKWTTDKTKKNNEQEMYQLILANYEDSQKELLNENTAMRKYLKQMQDELVCALNEKTTQRDVKQRESRRLSLDKIDIKSSASVSSEESEASDSVLDGMFEMPYDIVKDDIEKSLKSKWRALRRLYQHKNLHHLTEEDKGKAENKSEKITEYEKVIQEQQDLIDYFTAGQGEKSSSFPSDAYFLEEKSDLDQQKSIFYQQRLAFENERKVYTEALLQLGQDQQNFEEEKSRWLQHHFLQLTPFRGSSSKKKWSSPNKSFRDKSLSLSWNEGLKNHSAHDVSPSLRNARGQADGMGTSGGSSGAQPLLTRSPNKTSPNRTPETPHNPWNGASPPIPSTCELYRALGLRYKSSDKENNSSTSSFKVKSCLKKSPTNQSHASPDGQSELFSPRDSGHTLLLRHNRLKMDDIKTALFQS</sequence>
<keyword evidence="8" id="KW-0206">Cytoskeleton</keyword>
<dbReference type="Pfam" id="PF11559">
    <property type="entry name" value="ADIP"/>
    <property type="match status" value="1"/>
</dbReference>
<keyword evidence="5" id="KW-0130">Cell adhesion</keyword>
<keyword evidence="11" id="KW-1185">Reference proteome</keyword>
<dbReference type="EMBL" id="CAWYQH010000108">
    <property type="protein sequence ID" value="CAK8688122.1"/>
    <property type="molecule type" value="Genomic_DNA"/>
</dbReference>
<dbReference type="PANTHER" id="PTHR46507">
    <property type="entry name" value="AFADIN- AND ALPHA-ACTININ-BINDING PROTEIN"/>
    <property type="match status" value="1"/>
</dbReference>
<organism evidence="10 11">
    <name type="scientific">Clavelina lepadiformis</name>
    <name type="common">Light-bulb sea squirt</name>
    <name type="synonym">Ascidia lepadiformis</name>
    <dbReference type="NCBI Taxonomy" id="159417"/>
    <lineage>
        <taxon>Eukaryota</taxon>
        <taxon>Metazoa</taxon>
        <taxon>Chordata</taxon>
        <taxon>Tunicata</taxon>
        <taxon>Ascidiacea</taxon>
        <taxon>Aplousobranchia</taxon>
        <taxon>Clavelinidae</taxon>
        <taxon>Clavelina</taxon>
    </lineage>
</organism>
<comment type="caution">
    <text evidence="10">The sequence shown here is derived from an EMBL/GenBank/DDBJ whole genome shotgun (WGS) entry which is preliminary data.</text>
</comment>
<evidence type="ECO:0000313" key="11">
    <source>
        <dbReference type="Proteomes" id="UP001642483"/>
    </source>
</evidence>
<evidence type="ECO:0000256" key="4">
    <source>
        <dbReference type="ARBA" id="ARBA00022490"/>
    </source>
</evidence>
<evidence type="ECO:0000256" key="5">
    <source>
        <dbReference type="ARBA" id="ARBA00022889"/>
    </source>
</evidence>
<proteinExistence type="inferred from homology"/>
<evidence type="ECO:0000256" key="7">
    <source>
        <dbReference type="ARBA" id="ARBA00023054"/>
    </source>
</evidence>
<evidence type="ECO:0000256" key="9">
    <source>
        <dbReference type="SAM" id="MobiDB-lite"/>
    </source>
</evidence>
<evidence type="ECO:0000256" key="8">
    <source>
        <dbReference type="ARBA" id="ARBA00023212"/>
    </source>
</evidence>
<dbReference type="InterPro" id="IPR052300">
    <property type="entry name" value="Adhesion_Centrosome_assoc"/>
</dbReference>
<dbReference type="InterPro" id="IPR021622">
    <property type="entry name" value="Afadin/alpha-actinin-bd"/>
</dbReference>
<comment type="similarity">
    <text evidence="3">Belongs to the ADIP family.</text>
</comment>
<feature type="region of interest" description="Disordered" evidence="9">
    <location>
        <begin position="478"/>
        <end position="538"/>
    </location>
</feature>
<evidence type="ECO:0000256" key="3">
    <source>
        <dbReference type="ARBA" id="ARBA00009291"/>
    </source>
</evidence>
<feature type="compositionally biased region" description="Basic and acidic residues" evidence="9">
    <location>
        <begin position="143"/>
        <end position="160"/>
    </location>
</feature>
<reference evidence="10 11" key="1">
    <citation type="submission" date="2024-02" db="EMBL/GenBank/DDBJ databases">
        <authorList>
            <person name="Daric V."/>
            <person name="Darras S."/>
        </authorList>
    </citation>
    <scope>NUCLEOTIDE SEQUENCE [LARGE SCALE GENOMIC DNA]</scope>
</reference>
<feature type="region of interest" description="Disordered" evidence="9">
    <location>
        <begin position="555"/>
        <end position="595"/>
    </location>
</feature>
<evidence type="ECO:0000256" key="1">
    <source>
        <dbReference type="ARBA" id="ARBA00004282"/>
    </source>
</evidence>
<accession>A0ABP0G9Z4</accession>
<evidence type="ECO:0000256" key="6">
    <source>
        <dbReference type="ARBA" id="ARBA00022949"/>
    </source>
</evidence>
<evidence type="ECO:0008006" key="12">
    <source>
        <dbReference type="Google" id="ProtNLM"/>
    </source>
</evidence>
<dbReference type="PANTHER" id="PTHR46507:SF4">
    <property type="entry name" value="SSX FAMILY MEMBER 2 INTERACTING PROTEIN"/>
    <property type="match status" value="1"/>
</dbReference>
<protein>
    <recommendedName>
        <fullName evidence="12">Afadin-and alpha-actinin-binding protein</fullName>
    </recommendedName>
</protein>
<dbReference type="Proteomes" id="UP001642483">
    <property type="component" value="Unassembled WGS sequence"/>
</dbReference>
<keyword evidence="7" id="KW-0175">Coiled coil</keyword>
<name>A0ABP0G9Z4_CLALP</name>
<feature type="compositionally biased region" description="Polar residues" evidence="9">
    <location>
        <begin position="575"/>
        <end position="590"/>
    </location>
</feature>
<comment type="subcellular location">
    <subcellularLocation>
        <location evidence="1">Cell junction</location>
    </subcellularLocation>
    <subcellularLocation>
        <location evidence="2">Cytoplasm</location>
        <location evidence="2">Cytoskeleton</location>
        <location evidence="2">Microtubule organizing center</location>
        <location evidence="2">Centrosome</location>
        <location evidence="2">Centriolar satellite</location>
    </subcellularLocation>
</comment>